<dbReference type="AlphaFoldDB" id="X0WLI2"/>
<comment type="caution">
    <text evidence="1">The sequence shown here is derived from an EMBL/GenBank/DDBJ whole genome shotgun (WGS) entry which is preliminary data.</text>
</comment>
<organism evidence="1">
    <name type="scientific">marine sediment metagenome</name>
    <dbReference type="NCBI Taxonomy" id="412755"/>
    <lineage>
        <taxon>unclassified sequences</taxon>
        <taxon>metagenomes</taxon>
        <taxon>ecological metagenomes</taxon>
    </lineage>
</organism>
<gene>
    <name evidence="1" type="ORF">S01H1_55447</name>
</gene>
<sequence>SEDQVKKMLKIFNDTYGGIDNTGKTGAAVGGLKFKTVGVSNKDMEYMLLANWTMRQIASAYHTPPQKLSHPEQTNLANMKALDVSWNRECILPRCIQDAEVLNSFLLPLYKEPGLYCKYDNPVPADEEFLLKKRESNLKLWVISPNEARLADKMEEAEWGDKPLAPFNIAPLGSATEPAKPAPAPGKAIILKEYTEDFKKEYWYQFIKRITPLENEFRRAMIKYFQEQELRALRALRGKKSIETKGVDDVLRITHDE</sequence>
<dbReference type="Pfam" id="PF04860">
    <property type="entry name" value="Phage_portal"/>
    <property type="match status" value="1"/>
</dbReference>
<dbReference type="InterPro" id="IPR006944">
    <property type="entry name" value="Phage/GTA_portal"/>
</dbReference>
<reference evidence="1" key="1">
    <citation type="journal article" date="2014" name="Front. Microbiol.">
        <title>High frequency of phylogenetically diverse reductive dehalogenase-homologous genes in deep subseafloor sedimentary metagenomes.</title>
        <authorList>
            <person name="Kawai M."/>
            <person name="Futagami T."/>
            <person name="Toyoda A."/>
            <person name="Takaki Y."/>
            <person name="Nishi S."/>
            <person name="Hori S."/>
            <person name="Arai W."/>
            <person name="Tsubouchi T."/>
            <person name="Morono Y."/>
            <person name="Uchiyama I."/>
            <person name="Ito T."/>
            <person name="Fujiyama A."/>
            <person name="Inagaki F."/>
            <person name="Takami H."/>
        </authorList>
    </citation>
    <scope>NUCLEOTIDE SEQUENCE</scope>
    <source>
        <strain evidence="1">Expedition CK06-06</strain>
    </source>
</reference>
<name>X0WLI2_9ZZZZ</name>
<feature type="non-terminal residue" evidence="1">
    <location>
        <position position="1"/>
    </location>
</feature>
<feature type="non-terminal residue" evidence="1">
    <location>
        <position position="257"/>
    </location>
</feature>
<dbReference type="EMBL" id="BARS01036043">
    <property type="protein sequence ID" value="GAG25373.1"/>
    <property type="molecule type" value="Genomic_DNA"/>
</dbReference>
<accession>X0WLI2</accession>
<protein>
    <submittedName>
        <fullName evidence="1">Uncharacterized protein</fullName>
    </submittedName>
</protein>
<proteinExistence type="predicted"/>
<evidence type="ECO:0000313" key="1">
    <source>
        <dbReference type="EMBL" id="GAG25373.1"/>
    </source>
</evidence>